<dbReference type="EMBL" id="CM017325">
    <property type="protein sequence ID" value="KAE8055146.1"/>
    <property type="molecule type" value="Genomic_DNA"/>
</dbReference>
<feature type="compositionally biased region" description="Polar residues" evidence="1">
    <location>
        <begin position="1"/>
        <end position="10"/>
    </location>
</feature>
<feature type="compositionally biased region" description="Basic residues" evidence="1">
    <location>
        <begin position="36"/>
        <end position="47"/>
    </location>
</feature>
<protein>
    <submittedName>
        <fullName evidence="2">Uncharacterized protein</fullName>
    </submittedName>
</protein>
<sequence length="173" mass="18421">MAGMKNAQQRNKFRQRRRVTDETTKNVGSTAMGPTKARKPKGVRPHGSKAIAQAVPLACPCVAQRVANETTKHARPPWGQPKETEARKPNTNAPTHGIAVICFQKFRSSENLAASTHHHRPLGGGKTTLPPAAYEGCAHAFGIAMLGSLRSMAMSGAPSAAHEAPCTPPFKSP</sequence>
<feature type="region of interest" description="Disordered" evidence="1">
    <location>
        <begin position="70"/>
        <end position="93"/>
    </location>
</feature>
<evidence type="ECO:0000313" key="2">
    <source>
        <dbReference type="EMBL" id="KAE8055146.1"/>
    </source>
</evidence>
<reference evidence="2 3" key="1">
    <citation type="submission" date="2019-06" db="EMBL/GenBank/DDBJ databases">
        <title>A chromosomal-level reference genome of Carpinus fangiana (Coryloideae, Betulaceae).</title>
        <authorList>
            <person name="Yang X."/>
            <person name="Wang Z."/>
            <person name="Zhang L."/>
            <person name="Hao G."/>
            <person name="Liu J."/>
            <person name="Yang Y."/>
        </authorList>
    </citation>
    <scope>NUCLEOTIDE SEQUENCE [LARGE SCALE GENOMIC DNA]</scope>
    <source>
        <strain evidence="2">Cfa_2016G</strain>
        <tissue evidence="2">Leaf</tissue>
    </source>
</reference>
<name>A0A5N6R2I2_9ROSI</name>
<proteinExistence type="predicted"/>
<dbReference type="AlphaFoldDB" id="A0A5N6R2I2"/>
<keyword evidence="3" id="KW-1185">Reference proteome</keyword>
<evidence type="ECO:0000256" key="1">
    <source>
        <dbReference type="SAM" id="MobiDB-lite"/>
    </source>
</evidence>
<gene>
    <name evidence="2" type="ORF">FH972_012007</name>
</gene>
<feature type="region of interest" description="Disordered" evidence="1">
    <location>
        <begin position="1"/>
        <end position="49"/>
    </location>
</feature>
<evidence type="ECO:0000313" key="3">
    <source>
        <dbReference type="Proteomes" id="UP000327013"/>
    </source>
</evidence>
<organism evidence="2 3">
    <name type="scientific">Carpinus fangiana</name>
    <dbReference type="NCBI Taxonomy" id="176857"/>
    <lineage>
        <taxon>Eukaryota</taxon>
        <taxon>Viridiplantae</taxon>
        <taxon>Streptophyta</taxon>
        <taxon>Embryophyta</taxon>
        <taxon>Tracheophyta</taxon>
        <taxon>Spermatophyta</taxon>
        <taxon>Magnoliopsida</taxon>
        <taxon>eudicotyledons</taxon>
        <taxon>Gunneridae</taxon>
        <taxon>Pentapetalae</taxon>
        <taxon>rosids</taxon>
        <taxon>fabids</taxon>
        <taxon>Fagales</taxon>
        <taxon>Betulaceae</taxon>
        <taxon>Carpinus</taxon>
    </lineage>
</organism>
<dbReference type="Proteomes" id="UP000327013">
    <property type="component" value="Chromosome 5"/>
</dbReference>
<accession>A0A5N6R2I2</accession>